<evidence type="ECO:0000256" key="1">
    <source>
        <dbReference type="ARBA" id="ARBA00006464"/>
    </source>
</evidence>
<dbReference type="EMBL" id="QNRK01000028">
    <property type="protein sequence ID" value="RBP07350.1"/>
    <property type="molecule type" value="Genomic_DNA"/>
</dbReference>
<keyword evidence="2" id="KW-0270">Exopolysaccharide synthesis</keyword>
<sequence>MPSFQDEVWLYLTFTILSALLVIAVFRLGEGICGFISARDVRAICIAAATATSASSVMTFMVNRLEHIPRSTPFISFLVLSVGWTAVRVVVQQINYSGSRRTRGSGDCQPRRVLLVGIDRFAALAIGLTDCQAARAVQFVAALDARPGLLGRAVNGVKIVGKPGDVQSIIEEYAVHGVEVEEVWISQSLALAANEDRAKVESACQALGVKHTSIAQALNLHPRQSAPPPSIEPRTEAYLIPKYFKVKRVLDIVIAGLLCAPLLPVTVLVAAIVAVDVGWPVIFWQERIGYKGRRFLLYKFRTYRAPYDRSGQPIRRDVRLSRLGGLVRKTRLDEIPQLLNILRGDMSIIGPRPLLLVDQPTGLSIRLMVRPGLTGWAQINGGTQVDVEEKNALDAWYICHASLAFDLQIAIQTLLYFFKGERKSNRAIDEAIGWWRTGGGSPGRRPYGSDAERQNTDGAVQLS</sequence>
<name>A0A366F061_9HYPH</name>
<dbReference type="PANTHER" id="PTHR30576:SF0">
    <property type="entry name" value="UNDECAPRENYL-PHOSPHATE N-ACETYLGALACTOSAMINYL 1-PHOSPHATE TRANSFERASE-RELATED"/>
    <property type="match status" value="1"/>
</dbReference>
<feature type="domain" description="Bacterial sugar transferase" evidence="5">
    <location>
        <begin position="247"/>
        <end position="418"/>
    </location>
</feature>
<feature type="transmembrane region" description="Helical" evidence="4">
    <location>
        <begin position="252"/>
        <end position="275"/>
    </location>
</feature>
<evidence type="ECO:0000256" key="3">
    <source>
        <dbReference type="SAM" id="MobiDB-lite"/>
    </source>
</evidence>
<dbReference type="Proteomes" id="UP000253529">
    <property type="component" value="Unassembled WGS sequence"/>
</dbReference>
<dbReference type="Gene3D" id="3.40.50.720">
    <property type="entry name" value="NAD(P)-binding Rossmann-like Domain"/>
    <property type="match status" value="1"/>
</dbReference>
<evidence type="ECO:0000259" key="5">
    <source>
        <dbReference type="Pfam" id="PF02397"/>
    </source>
</evidence>
<keyword evidence="4" id="KW-0472">Membrane</keyword>
<dbReference type="GO" id="GO:0000271">
    <property type="term" value="P:polysaccharide biosynthetic process"/>
    <property type="evidence" value="ECO:0007669"/>
    <property type="project" value="UniProtKB-KW"/>
</dbReference>
<evidence type="ECO:0000256" key="4">
    <source>
        <dbReference type="SAM" id="Phobius"/>
    </source>
</evidence>
<reference evidence="6 7" key="1">
    <citation type="submission" date="2018-06" db="EMBL/GenBank/DDBJ databases">
        <title>Genomic Encyclopedia of Type Strains, Phase IV (KMG-IV): sequencing the most valuable type-strain genomes for metagenomic binning, comparative biology and taxonomic classification.</title>
        <authorList>
            <person name="Goeker M."/>
        </authorList>
    </citation>
    <scope>NUCLEOTIDE SEQUENCE [LARGE SCALE GENOMIC DNA]</scope>
    <source>
        <strain evidence="6 7">DSM 24875</strain>
    </source>
</reference>
<gene>
    <name evidence="6" type="ORF">DFR50_12875</name>
</gene>
<protein>
    <submittedName>
        <fullName evidence="6">Lipopolysaccharide/colanic/teichoic acid biosynthesis glycosyltransferase</fullName>
    </submittedName>
</protein>
<keyword evidence="4" id="KW-0812">Transmembrane</keyword>
<feature type="region of interest" description="Disordered" evidence="3">
    <location>
        <begin position="440"/>
        <end position="463"/>
    </location>
</feature>
<dbReference type="Pfam" id="PF02397">
    <property type="entry name" value="Bac_transf"/>
    <property type="match status" value="1"/>
</dbReference>
<dbReference type="GO" id="GO:0016780">
    <property type="term" value="F:phosphotransferase activity, for other substituted phosphate groups"/>
    <property type="evidence" value="ECO:0007669"/>
    <property type="project" value="TreeGrafter"/>
</dbReference>
<evidence type="ECO:0000256" key="2">
    <source>
        <dbReference type="ARBA" id="ARBA00023169"/>
    </source>
</evidence>
<feature type="transmembrane region" description="Helical" evidence="4">
    <location>
        <begin position="41"/>
        <end position="62"/>
    </location>
</feature>
<keyword evidence="7" id="KW-1185">Reference proteome</keyword>
<evidence type="ECO:0000313" key="7">
    <source>
        <dbReference type="Proteomes" id="UP000253529"/>
    </source>
</evidence>
<evidence type="ECO:0000313" key="6">
    <source>
        <dbReference type="EMBL" id="RBP07350.1"/>
    </source>
</evidence>
<feature type="transmembrane region" description="Helical" evidence="4">
    <location>
        <begin position="74"/>
        <end position="91"/>
    </location>
</feature>
<dbReference type="PANTHER" id="PTHR30576">
    <property type="entry name" value="COLANIC BIOSYNTHESIS UDP-GLUCOSE LIPID CARRIER TRANSFERASE"/>
    <property type="match status" value="1"/>
</dbReference>
<feature type="transmembrane region" description="Helical" evidence="4">
    <location>
        <begin position="12"/>
        <end position="29"/>
    </location>
</feature>
<keyword evidence="4" id="KW-1133">Transmembrane helix</keyword>
<comment type="similarity">
    <text evidence="1">Belongs to the bacterial sugar transferase family.</text>
</comment>
<dbReference type="InterPro" id="IPR003362">
    <property type="entry name" value="Bact_transf"/>
</dbReference>
<dbReference type="AlphaFoldDB" id="A0A366F061"/>
<keyword evidence="6" id="KW-0808">Transferase</keyword>
<accession>A0A366F061</accession>
<comment type="caution">
    <text evidence="6">The sequence shown here is derived from an EMBL/GenBank/DDBJ whole genome shotgun (WGS) entry which is preliminary data.</text>
</comment>
<proteinExistence type="inferred from homology"/>
<organism evidence="6 7">
    <name type="scientific">Roseiarcus fermentans</name>
    <dbReference type="NCBI Taxonomy" id="1473586"/>
    <lineage>
        <taxon>Bacteria</taxon>
        <taxon>Pseudomonadati</taxon>
        <taxon>Pseudomonadota</taxon>
        <taxon>Alphaproteobacteria</taxon>
        <taxon>Hyphomicrobiales</taxon>
        <taxon>Roseiarcaceae</taxon>
        <taxon>Roseiarcus</taxon>
    </lineage>
</organism>